<accession>A0A543I6N0</accession>
<comment type="caution">
    <text evidence="5">The sequence shown here is derived from an EMBL/GenBank/DDBJ whole genome shotgun (WGS) entry which is preliminary data.</text>
</comment>
<evidence type="ECO:0000256" key="2">
    <source>
        <dbReference type="PIRSR" id="PIRSR640198-1"/>
    </source>
</evidence>
<dbReference type="Proteomes" id="UP000318331">
    <property type="component" value="Unassembled WGS sequence"/>
</dbReference>
<dbReference type="Pfam" id="PF13784">
    <property type="entry name" value="Fic_N"/>
    <property type="match status" value="1"/>
</dbReference>
<keyword evidence="1" id="KW-0547">Nucleotide-binding</keyword>
<dbReference type="GO" id="GO:0005524">
    <property type="term" value="F:ATP binding"/>
    <property type="evidence" value="ECO:0007669"/>
    <property type="project" value="UniProtKB-KW"/>
</dbReference>
<dbReference type="InterPro" id="IPR048770">
    <property type="entry name" value="SoFic-like_C"/>
</dbReference>
<proteinExistence type="predicted"/>
<keyword evidence="6" id="KW-1185">Reference proteome</keyword>
<dbReference type="Pfam" id="PF02661">
    <property type="entry name" value="Fic"/>
    <property type="match status" value="1"/>
</dbReference>
<keyword evidence="1" id="KW-0067">ATP-binding</keyword>
<dbReference type="InterPro" id="IPR003812">
    <property type="entry name" value="Fido"/>
</dbReference>
<dbReference type="AlphaFoldDB" id="A0A543I6N0"/>
<feature type="binding site" evidence="3">
    <location>
        <begin position="238"/>
        <end position="239"/>
    </location>
    <ligand>
        <name>ATP</name>
        <dbReference type="ChEBI" id="CHEBI:30616"/>
    </ligand>
</feature>
<dbReference type="SUPFAM" id="SSF140931">
    <property type="entry name" value="Fic-like"/>
    <property type="match status" value="1"/>
</dbReference>
<feature type="active site" evidence="2">
    <location>
        <position position="196"/>
    </location>
</feature>
<dbReference type="InterPro" id="IPR040198">
    <property type="entry name" value="Fido_containing"/>
</dbReference>
<gene>
    <name evidence="5" type="ORF">FB466_1032</name>
</gene>
<dbReference type="PANTHER" id="PTHR13504">
    <property type="entry name" value="FIDO DOMAIN-CONTAINING PROTEIN DDB_G0283145"/>
    <property type="match status" value="1"/>
</dbReference>
<evidence type="ECO:0000313" key="5">
    <source>
        <dbReference type="EMBL" id="TQM66201.1"/>
    </source>
</evidence>
<name>A0A543I6N0_9MICO</name>
<dbReference type="PROSITE" id="PS51459">
    <property type="entry name" value="FIDO"/>
    <property type="match status" value="1"/>
</dbReference>
<dbReference type="PIRSF" id="PIRSF038925">
    <property type="entry name" value="AMP-prot_trans"/>
    <property type="match status" value="1"/>
</dbReference>
<evidence type="ECO:0000259" key="4">
    <source>
        <dbReference type="PROSITE" id="PS51459"/>
    </source>
</evidence>
<organism evidence="5 6">
    <name type="scientific">Klugiella xanthotipulae</name>
    <dbReference type="NCBI Taxonomy" id="244735"/>
    <lineage>
        <taxon>Bacteria</taxon>
        <taxon>Bacillati</taxon>
        <taxon>Actinomycetota</taxon>
        <taxon>Actinomycetes</taxon>
        <taxon>Micrococcales</taxon>
        <taxon>Microbacteriaceae</taxon>
        <taxon>Klugiella</taxon>
    </lineage>
</organism>
<dbReference type="Pfam" id="PF21248">
    <property type="entry name" value="SoFic-like_C"/>
    <property type="match status" value="1"/>
</dbReference>
<evidence type="ECO:0000256" key="1">
    <source>
        <dbReference type="PIRSR" id="PIRSR038925-1"/>
    </source>
</evidence>
<dbReference type="InterPro" id="IPR036597">
    <property type="entry name" value="Fido-like_dom_sf"/>
</dbReference>
<dbReference type="EMBL" id="VFPN01000001">
    <property type="protein sequence ID" value="TQM66201.1"/>
    <property type="molecule type" value="Genomic_DNA"/>
</dbReference>
<dbReference type="RefSeq" id="WP_141916332.1">
    <property type="nucleotide sequence ID" value="NZ_BAAAYS010000014.1"/>
</dbReference>
<sequence length="368" mass="41252">MPWSPAEPYNALPALPPATEIETKRVLKAVVAARSSLAALNASCETLPDPHVLINAITLLEAKSSSEIENIVTTNDAMFLYADPARSKQADPATREALRYRTALERGMESITQRPLSARTAQEICTTLAGRAMTVRNLPGTFISSSTSYNPRYTPPTGSTVIRDHLSHWEKFIHTDTDLDPLLRMSMAHYQFEAIHPFADGNGRTGRILNILLLATYELLTYPVLYLSERIIETKNDYYDTLLRVTSHNEWEAWNLYMLEAIKVTADRTLVTSRHIHTLQQDFHKYLREATGTVNADLLALLFVKPYCRITDVMEACRVSRPTASGMLKALLPSGRLHKEKLGREALFVNVPLMRVLARAEAFPGTTN</sequence>
<reference evidence="5 6" key="1">
    <citation type="submission" date="2019-06" db="EMBL/GenBank/DDBJ databases">
        <title>Sequencing the genomes of 1000 actinobacteria strains.</title>
        <authorList>
            <person name="Klenk H.-P."/>
        </authorList>
    </citation>
    <scope>NUCLEOTIDE SEQUENCE [LARGE SCALE GENOMIC DNA]</scope>
    <source>
        <strain evidence="5 6">DSM 18031</strain>
    </source>
</reference>
<protein>
    <submittedName>
        <fullName evidence="5">Fic family protein</fullName>
    </submittedName>
</protein>
<dbReference type="InterPro" id="IPR026287">
    <property type="entry name" value="SoFic-like"/>
</dbReference>
<feature type="binding site" evidence="1">
    <location>
        <position position="196"/>
    </location>
    <ligand>
        <name>ATP</name>
        <dbReference type="ChEBI" id="CHEBI:30616"/>
    </ligand>
</feature>
<feature type="binding site" evidence="1">
    <location>
        <position position="69"/>
    </location>
    <ligand>
        <name>ATP</name>
        <dbReference type="ChEBI" id="CHEBI:30616"/>
    </ligand>
</feature>
<feature type="domain" description="Fido" evidence="4">
    <location>
        <begin position="116"/>
        <end position="260"/>
    </location>
</feature>
<dbReference type="InterPro" id="IPR025758">
    <property type="entry name" value="Fic/DOC_N"/>
</dbReference>
<feature type="binding site" evidence="3">
    <location>
        <begin position="200"/>
        <end position="207"/>
    </location>
    <ligand>
        <name>ATP</name>
        <dbReference type="ChEBI" id="CHEBI:30616"/>
    </ligand>
</feature>
<dbReference type="OrthoDB" id="9813719at2"/>
<dbReference type="PANTHER" id="PTHR13504:SF35">
    <property type="entry name" value="PROTEIN ADENYLYLTRANSFERASE SOFIC"/>
    <property type="match status" value="1"/>
</dbReference>
<dbReference type="Gene3D" id="1.10.3290.10">
    <property type="entry name" value="Fido-like domain"/>
    <property type="match status" value="1"/>
</dbReference>
<feature type="binding site" evidence="1">
    <location>
        <position position="238"/>
    </location>
    <ligand>
        <name>ATP</name>
        <dbReference type="ChEBI" id="CHEBI:30616"/>
    </ligand>
</feature>
<evidence type="ECO:0000313" key="6">
    <source>
        <dbReference type="Proteomes" id="UP000318331"/>
    </source>
</evidence>
<feature type="binding site" evidence="1">
    <location>
        <begin position="201"/>
        <end position="207"/>
    </location>
    <ligand>
        <name>ATP</name>
        <dbReference type="ChEBI" id="CHEBI:30616"/>
    </ligand>
</feature>
<evidence type="ECO:0000256" key="3">
    <source>
        <dbReference type="PIRSR" id="PIRSR640198-2"/>
    </source>
</evidence>